<evidence type="ECO:0000313" key="9">
    <source>
        <dbReference type="Proteomes" id="UP000289340"/>
    </source>
</evidence>
<evidence type="ECO:0000256" key="2">
    <source>
        <dbReference type="ARBA" id="ARBA00023015"/>
    </source>
</evidence>
<feature type="compositionally biased region" description="Polar residues" evidence="6">
    <location>
        <begin position="507"/>
        <end position="519"/>
    </location>
</feature>
<dbReference type="Gramene" id="XM_028349525.1">
    <property type="protein sequence ID" value="XP_028205326.1"/>
    <property type="gene ID" value="LOC114388973"/>
</dbReference>
<comment type="caution">
    <text evidence="8">The sequence shown here is derived from an EMBL/GenBank/DDBJ whole genome shotgun (WGS) entry which is preliminary data.</text>
</comment>
<dbReference type="PANTHER" id="PTHR34067:SF24">
    <property type="entry name" value="METHYL-CPG-BINDING DOMAIN-CONTAINING PROTEIN 13"/>
    <property type="match status" value="1"/>
</dbReference>
<dbReference type="Gene3D" id="3.30.890.10">
    <property type="entry name" value="Methyl-cpg-binding Protein 2, Chain A"/>
    <property type="match status" value="2"/>
</dbReference>
<dbReference type="InterPro" id="IPR001739">
    <property type="entry name" value="Methyl_CpG_DNA-bd"/>
</dbReference>
<dbReference type="AlphaFoldDB" id="A0A445GKP2"/>
<dbReference type="Proteomes" id="UP000289340">
    <property type="component" value="Chromosome 16"/>
</dbReference>
<feature type="domain" description="MBD" evidence="7">
    <location>
        <begin position="1"/>
        <end position="70"/>
    </location>
</feature>
<dbReference type="Pfam" id="PF01429">
    <property type="entry name" value="MBD"/>
    <property type="match status" value="1"/>
</dbReference>
<keyword evidence="3" id="KW-0238">DNA-binding</keyword>
<feature type="region of interest" description="Disordered" evidence="6">
    <location>
        <begin position="429"/>
        <end position="465"/>
    </location>
</feature>
<name>A0A445GKP2_GLYSO</name>
<keyword evidence="5" id="KW-0539">Nucleus</keyword>
<dbReference type="GO" id="GO:0003677">
    <property type="term" value="F:DNA binding"/>
    <property type="evidence" value="ECO:0007669"/>
    <property type="project" value="UniProtKB-KW"/>
</dbReference>
<keyword evidence="9" id="KW-1185">Reference proteome</keyword>
<evidence type="ECO:0000256" key="6">
    <source>
        <dbReference type="SAM" id="MobiDB-lite"/>
    </source>
</evidence>
<comment type="subcellular location">
    <subcellularLocation>
        <location evidence="1">Nucleus</location>
    </subcellularLocation>
</comment>
<evidence type="ECO:0000256" key="5">
    <source>
        <dbReference type="ARBA" id="ARBA00023242"/>
    </source>
</evidence>
<gene>
    <name evidence="8" type="ORF">D0Y65_044176</name>
</gene>
<reference evidence="8 9" key="1">
    <citation type="submission" date="2018-09" db="EMBL/GenBank/DDBJ databases">
        <title>A high-quality reference genome of wild soybean provides a powerful tool to mine soybean genomes.</title>
        <authorList>
            <person name="Xie M."/>
            <person name="Chung C.Y.L."/>
            <person name="Li M.-W."/>
            <person name="Wong F.-L."/>
            <person name="Chan T.-F."/>
            <person name="Lam H.-M."/>
        </authorList>
    </citation>
    <scope>NUCLEOTIDE SEQUENCE [LARGE SCALE GENOMIC DNA]</scope>
    <source>
        <strain evidence="9">cv. W05</strain>
        <tissue evidence="8">Hypocotyl of etiolated seedlings</tissue>
    </source>
</reference>
<dbReference type="EMBL" id="QZWG01000016">
    <property type="protein sequence ID" value="RZB61743.1"/>
    <property type="molecule type" value="Genomic_DNA"/>
</dbReference>
<evidence type="ECO:0000313" key="8">
    <source>
        <dbReference type="EMBL" id="RZB61743.1"/>
    </source>
</evidence>
<feature type="compositionally biased region" description="Basic and acidic residues" evidence="6">
    <location>
        <begin position="234"/>
        <end position="261"/>
    </location>
</feature>
<evidence type="ECO:0000256" key="1">
    <source>
        <dbReference type="ARBA" id="ARBA00004123"/>
    </source>
</evidence>
<keyword evidence="4" id="KW-0804">Transcription</keyword>
<dbReference type="SUPFAM" id="SSF54171">
    <property type="entry name" value="DNA-binding domain"/>
    <property type="match status" value="2"/>
</dbReference>
<dbReference type="InterPro" id="IPR016177">
    <property type="entry name" value="DNA-bd_dom_sf"/>
</dbReference>
<evidence type="ECO:0000256" key="3">
    <source>
        <dbReference type="ARBA" id="ARBA00023125"/>
    </source>
</evidence>
<evidence type="ECO:0000256" key="4">
    <source>
        <dbReference type="ARBA" id="ARBA00023163"/>
    </source>
</evidence>
<dbReference type="SMART" id="SM00391">
    <property type="entry name" value="MBD"/>
    <property type="match status" value="1"/>
</dbReference>
<sequence>MEEPNSDCWLPPGWTVEVRVRKNGKRDKYYFPPSSGLKFNSKVEVFRYLDNAQNKVSIQKISPNVIVEKAIAEGLPPGRVKKTRITTNGDSVRRDTFYIDPVNGYTFCSIKDVDCYLESGEIGSYEFKSKDNDGTDMELKADKSPSTSVTVKPTLSISMGQSSDMDMIANDQQIPRSASSEEYMSVPISECISNQCVVGAKLTSSVLSLAKSSDKKQGKVGVAQSASVSGCTNKDAEEKQLQENSETKHGTEKAQAKDPQCKNKHKKEINLPRRASKRLAGIKVDPVPELKIRNRARRVTVKQSEEEETITNVDKSANSLLDGLAKQKLNNEDTDKTLEVQRSDKEKECFSFSSLESNATVEECVRVIENGDKVDAKLDYTLDFPLRELLTDPCIAFAIQTLTGVTFEASKDLQTFSELKNSLHSKTSASAAAIGEGDGKKSNDGLGGNEFSSPENLAIPPEHAGDAKTDLKAKNENAGPSSEKTLDMSSWMDPCIEFAIKTLTGTIPSDSADQNPKNCLQQQLSSSNSQHSEMALSSVSLDNIYKTDYSCSQYFDTQKPMFNKQSFVDPSLQHTRNIGIGNSAGSRLSHCGERY</sequence>
<dbReference type="InterPro" id="IPR038945">
    <property type="entry name" value="MBD13-like"/>
</dbReference>
<feature type="compositionally biased region" description="Low complexity" evidence="6">
    <location>
        <begin position="520"/>
        <end position="530"/>
    </location>
</feature>
<feature type="region of interest" description="Disordered" evidence="6">
    <location>
        <begin position="507"/>
        <end position="531"/>
    </location>
</feature>
<accession>A0A445GKP2</accession>
<feature type="region of interest" description="Disordered" evidence="6">
    <location>
        <begin position="213"/>
        <end position="267"/>
    </location>
</feature>
<evidence type="ECO:0000259" key="7">
    <source>
        <dbReference type="PROSITE" id="PS50982"/>
    </source>
</evidence>
<proteinExistence type="predicted"/>
<dbReference type="PROSITE" id="PS50982">
    <property type="entry name" value="MBD"/>
    <property type="match status" value="1"/>
</dbReference>
<protein>
    <submittedName>
        <fullName evidence="8">Methyl-CpG-binding domain-containing protein 13 isoform A</fullName>
    </submittedName>
</protein>
<keyword evidence="2" id="KW-0805">Transcription regulation</keyword>
<organism evidence="8 9">
    <name type="scientific">Glycine soja</name>
    <name type="common">Wild soybean</name>
    <dbReference type="NCBI Taxonomy" id="3848"/>
    <lineage>
        <taxon>Eukaryota</taxon>
        <taxon>Viridiplantae</taxon>
        <taxon>Streptophyta</taxon>
        <taxon>Embryophyta</taxon>
        <taxon>Tracheophyta</taxon>
        <taxon>Spermatophyta</taxon>
        <taxon>Magnoliopsida</taxon>
        <taxon>eudicotyledons</taxon>
        <taxon>Gunneridae</taxon>
        <taxon>Pentapetalae</taxon>
        <taxon>rosids</taxon>
        <taxon>fabids</taxon>
        <taxon>Fabales</taxon>
        <taxon>Fabaceae</taxon>
        <taxon>Papilionoideae</taxon>
        <taxon>50 kb inversion clade</taxon>
        <taxon>NPAAA clade</taxon>
        <taxon>indigoferoid/millettioid clade</taxon>
        <taxon>Phaseoleae</taxon>
        <taxon>Glycine</taxon>
        <taxon>Glycine subgen. Soja</taxon>
    </lineage>
</organism>
<dbReference type="GO" id="GO:0005634">
    <property type="term" value="C:nucleus"/>
    <property type="evidence" value="ECO:0007669"/>
    <property type="project" value="UniProtKB-SubCell"/>
</dbReference>
<dbReference type="PANTHER" id="PTHR34067">
    <property type="entry name" value="OS04G0193200 PROTEIN"/>
    <property type="match status" value="1"/>
</dbReference>